<reference evidence="10 11" key="1">
    <citation type="submission" date="2018-07" db="EMBL/GenBank/DDBJ databases">
        <title>Dyella tabacisoli L4-6T, whole genome shotgun sequence.</title>
        <authorList>
            <person name="Zhou X.-K."/>
            <person name="Li W.-J."/>
            <person name="Duan Y.-Q."/>
        </authorList>
    </citation>
    <scope>NUCLEOTIDE SEQUENCE [LARGE SCALE GENOMIC DNA]</scope>
    <source>
        <strain evidence="10 11">L4-6</strain>
    </source>
</reference>
<dbReference type="SMART" id="SM00448">
    <property type="entry name" value="REC"/>
    <property type="match status" value="1"/>
</dbReference>
<dbReference type="InterPro" id="IPR036388">
    <property type="entry name" value="WH-like_DNA-bd_sf"/>
</dbReference>
<comment type="caution">
    <text evidence="10">The sequence shown here is derived from an EMBL/GenBank/DDBJ whole genome shotgun (WGS) entry which is preliminary data.</text>
</comment>
<proteinExistence type="predicted"/>
<evidence type="ECO:0000313" key="10">
    <source>
        <dbReference type="EMBL" id="RDD82584.1"/>
    </source>
</evidence>
<dbReference type="Pfam" id="PF00072">
    <property type="entry name" value="Response_reg"/>
    <property type="match status" value="1"/>
</dbReference>
<dbReference type="SUPFAM" id="SSF52172">
    <property type="entry name" value="CheY-like"/>
    <property type="match status" value="1"/>
</dbReference>
<evidence type="ECO:0000256" key="2">
    <source>
        <dbReference type="ARBA" id="ARBA00023012"/>
    </source>
</evidence>
<evidence type="ECO:0000256" key="5">
    <source>
        <dbReference type="ARBA" id="ARBA00023163"/>
    </source>
</evidence>
<dbReference type="SMART" id="SM00862">
    <property type="entry name" value="Trans_reg_C"/>
    <property type="match status" value="1"/>
</dbReference>
<dbReference type="InterPro" id="IPR001789">
    <property type="entry name" value="Sig_transdc_resp-reg_receiver"/>
</dbReference>
<dbReference type="EMBL" id="QQAH01000005">
    <property type="protein sequence ID" value="RDD82584.1"/>
    <property type="molecule type" value="Genomic_DNA"/>
</dbReference>
<dbReference type="GO" id="GO:0006355">
    <property type="term" value="P:regulation of DNA-templated transcription"/>
    <property type="evidence" value="ECO:0007669"/>
    <property type="project" value="InterPro"/>
</dbReference>
<name>A0A369UPA8_9GAMM</name>
<dbReference type="Gene3D" id="3.40.50.2300">
    <property type="match status" value="1"/>
</dbReference>
<dbReference type="Proteomes" id="UP000253782">
    <property type="component" value="Unassembled WGS sequence"/>
</dbReference>
<keyword evidence="5" id="KW-0804">Transcription</keyword>
<keyword evidence="3" id="KW-0805">Transcription regulation</keyword>
<feature type="domain" description="OmpR/PhoB-type" evidence="9">
    <location>
        <begin position="125"/>
        <end position="223"/>
    </location>
</feature>
<dbReference type="RefSeq" id="WP_114844648.1">
    <property type="nucleotide sequence ID" value="NZ_JBHSPE010000001.1"/>
</dbReference>
<dbReference type="GO" id="GO:0005829">
    <property type="term" value="C:cytosol"/>
    <property type="evidence" value="ECO:0007669"/>
    <property type="project" value="TreeGrafter"/>
</dbReference>
<protein>
    <submittedName>
        <fullName evidence="10">DNA-binding response regulator</fullName>
    </submittedName>
</protein>
<keyword evidence="2" id="KW-0902">Two-component regulatory system</keyword>
<sequence>MRILIVEDDHATATHIAAGLHRSDTHIDNVADGYQGLSMASQGQYDLLVVDRMLPRMDGLTMVRELRSAGCEMPVLMVSALGEVDARVEGLEAGADDYLAKPFAMIELRARLAALSRRPRMSETPTRLRVADLELDLISREVHRAGRSIELQPREFRLLEYLMSHSGRVVTRAMLLEHVWEFHFDPQTSVIETHISRLRSKIDRGFDGELLHTVRSVGYCLRAAQ</sequence>
<dbReference type="Pfam" id="PF00486">
    <property type="entry name" value="Trans_reg_C"/>
    <property type="match status" value="1"/>
</dbReference>
<dbReference type="AlphaFoldDB" id="A0A369UPA8"/>
<dbReference type="OrthoDB" id="9802426at2"/>
<dbReference type="PROSITE" id="PS50110">
    <property type="entry name" value="RESPONSE_REGULATORY"/>
    <property type="match status" value="1"/>
</dbReference>
<keyword evidence="11" id="KW-1185">Reference proteome</keyword>
<dbReference type="Gene3D" id="6.10.250.690">
    <property type="match status" value="1"/>
</dbReference>
<dbReference type="GO" id="GO:0032993">
    <property type="term" value="C:protein-DNA complex"/>
    <property type="evidence" value="ECO:0007669"/>
    <property type="project" value="TreeGrafter"/>
</dbReference>
<accession>A0A369UPA8</accession>
<dbReference type="InterPro" id="IPR039420">
    <property type="entry name" value="WalR-like"/>
</dbReference>
<evidence type="ECO:0000259" key="8">
    <source>
        <dbReference type="PROSITE" id="PS50110"/>
    </source>
</evidence>
<feature type="DNA-binding region" description="OmpR/PhoB-type" evidence="7">
    <location>
        <begin position="125"/>
        <end position="223"/>
    </location>
</feature>
<dbReference type="InterPro" id="IPR011006">
    <property type="entry name" value="CheY-like_superfamily"/>
</dbReference>
<evidence type="ECO:0000259" key="9">
    <source>
        <dbReference type="PROSITE" id="PS51755"/>
    </source>
</evidence>
<evidence type="ECO:0000256" key="1">
    <source>
        <dbReference type="ARBA" id="ARBA00022553"/>
    </source>
</evidence>
<evidence type="ECO:0000313" key="11">
    <source>
        <dbReference type="Proteomes" id="UP000253782"/>
    </source>
</evidence>
<dbReference type="Gene3D" id="1.10.10.10">
    <property type="entry name" value="Winged helix-like DNA-binding domain superfamily/Winged helix DNA-binding domain"/>
    <property type="match status" value="1"/>
</dbReference>
<dbReference type="PANTHER" id="PTHR48111:SF76">
    <property type="entry name" value="TWO-COMPONENT RESPONSE REGULATOR"/>
    <property type="match status" value="1"/>
</dbReference>
<evidence type="ECO:0000256" key="3">
    <source>
        <dbReference type="ARBA" id="ARBA00023015"/>
    </source>
</evidence>
<keyword evidence="1 6" id="KW-0597">Phosphoprotein</keyword>
<dbReference type="PANTHER" id="PTHR48111">
    <property type="entry name" value="REGULATOR OF RPOS"/>
    <property type="match status" value="1"/>
</dbReference>
<evidence type="ECO:0000256" key="7">
    <source>
        <dbReference type="PROSITE-ProRule" id="PRU01091"/>
    </source>
</evidence>
<dbReference type="GO" id="GO:0000976">
    <property type="term" value="F:transcription cis-regulatory region binding"/>
    <property type="evidence" value="ECO:0007669"/>
    <property type="project" value="TreeGrafter"/>
</dbReference>
<dbReference type="CDD" id="cd00383">
    <property type="entry name" value="trans_reg_C"/>
    <property type="match status" value="1"/>
</dbReference>
<evidence type="ECO:0000256" key="6">
    <source>
        <dbReference type="PROSITE-ProRule" id="PRU00169"/>
    </source>
</evidence>
<keyword evidence="4 7" id="KW-0238">DNA-binding</keyword>
<evidence type="ECO:0000256" key="4">
    <source>
        <dbReference type="ARBA" id="ARBA00023125"/>
    </source>
</evidence>
<dbReference type="InterPro" id="IPR001867">
    <property type="entry name" value="OmpR/PhoB-type_DNA-bd"/>
</dbReference>
<gene>
    <name evidence="10" type="ORF">DVJ77_06570</name>
</gene>
<feature type="modified residue" description="4-aspartylphosphate" evidence="6">
    <location>
        <position position="51"/>
    </location>
</feature>
<organism evidence="10 11">
    <name type="scientific">Dyella tabacisoli</name>
    <dbReference type="NCBI Taxonomy" id="2282381"/>
    <lineage>
        <taxon>Bacteria</taxon>
        <taxon>Pseudomonadati</taxon>
        <taxon>Pseudomonadota</taxon>
        <taxon>Gammaproteobacteria</taxon>
        <taxon>Lysobacterales</taxon>
        <taxon>Rhodanobacteraceae</taxon>
        <taxon>Dyella</taxon>
    </lineage>
</organism>
<feature type="domain" description="Response regulatory" evidence="8">
    <location>
        <begin position="2"/>
        <end position="116"/>
    </location>
</feature>
<dbReference type="GO" id="GO:0000156">
    <property type="term" value="F:phosphorelay response regulator activity"/>
    <property type="evidence" value="ECO:0007669"/>
    <property type="project" value="TreeGrafter"/>
</dbReference>
<dbReference type="FunFam" id="1.10.10.10:FF:000005">
    <property type="entry name" value="Two-component system response regulator"/>
    <property type="match status" value="1"/>
</dbReference>
<dbReference type="PROSITE" id="PS51755">
    <property type="entry name" value="OMPR_PHOB"/>
    <property type="match status" value="1"/>
</dbReference>